<evidence type="ECO:0000313" key="3">
    <source>
        <dbReference type="EMBL" id="PRW33767.1"/>
    </source>
</evidence>
<protein>
    <submittedName>
        <fullName evidence="3">U-box domain-containing 11</fullName>
    </submittedName>
</protein>
<dbReference type="SUPFAM" id="SSF48371">
    <property type="entry name" value="ARM repeat"/>
    <property type="match status" value="1"/>
</dbReference>
<dbReference type="PANTHER" id="PTHR23315">
    <property type="entry name" value="U BOX DOMAIN-CONTAINING"/>
    <property type="match status" value="1"/>
</dbReference>
<organism evidence="3 4">
    <name type="scientific">Chlorella sorokiniana</name>
    <name type="common">Freshwater green alga</name>
    <dbReference type="NCBI Taxonomy" id="3076"/>
    <lineage>
        <taxon>Eukaryota</taxon>
        <taxon>Viridiplantae</taxon>
        <taxon>Chlorophyta</taxon>
        <taxon>core chlorophytes</taxon>
        <taxon>Trebouxiophyceae</taxon>
        <taxon>Chlorellales</taxon>
        <taxon>Chlorellaceae</taxon>
        <taxon>Chlorella clade</taxon>
        <taxon>Chlorella</taxon>
    </lineage>
</organism>
<dbReference type="Pfam" id="PF00514">
    <property type="entry name" value="Arm"/>
    <property type="match status" value="2"/>
</dbReference>
<evidence type="ECO:0000313" key="4">
    <source>
        <dbReference type="Proteomes" id="UP000239899"/>
    </source>
</evidence>
<dbReference type="Proteomes" id="UP000239899">
    <property type="component" value="Unassembled WGS sequence"/>
</dbReference>
<comment type="caution">
    <text evidence="3">The sequence shown here is derived from an EMBL/GenBank/DDBJ whole genome shotgun (WGS) entry which is preliminary data.</text>
</comment>
<dbReference type="InterPro" id="IPR000225">
    <property type="entry name" value="Armadillo"/>
</dbReference>
<dbReference type="Gene3D" id="1.25.10.10">
    <property type="entry name" value="Leucine-rich Repeat Variant"/>
    <property type="match status" value="3"/>
</dbReference>
<feature type="repeat" description="ARM" evidence="2">
    <location>
        <begin position="146"/>
        <end position="187"/>
    </location>
</feature>
<dbReference type="InterPro" id="IPR016024">
    <property type="entry name" value="ARM-type_fold"/>
</dbReference>
<dbReference type="InterPro" id="IPR011989">
    <property type="entry name" value="ARM-like"/>
</dbReference>
<dbReference type="OrthoDB" id="10486068at2759"/>
<name>A0A2P6THL2_CHLSO</name>
<evidence type="ECO:0000256" key="1">
    <source>
        <dbReference type="ARBA" id="ARBA00022786"/>
    </source>
</evidence>
<keyword evidence="1" id="KW-0833">Ubl conjugation pathway</keyword>
<dbReference type="PROSITE" id="PS50176">
    <property type="entry name" value="ARM_REPEAT"/>
    <property type="match status" value="1"/>
</dbReference>
<gene>
    <name evidence="3" type="ORF">C2E21_7190</name>
</gene>
<dbReference type="SMART" id="SM00185">
    <property type="entry name" value="ARM"/>
    <property type="match status" value="6"/>
</dbReference>
<reference evidence="3 4" key="1">
    <citation type="journal article" date="2018" name="Plant J.">
        <title>Genome sequences of Chlorella sorokiniana UTEX 1602 and Micractinium conductrix SAG 241.80: implications to maltose excretion by a green alga.</title>
        <authorList>
            <person name="Arriola M.B."/>
            <person name="Velmurugan N."/>
            <person name="Zhang Y."/>
            <person name="Plunkett M.H."/>
            <person name="Hondzo H."/>
            <person name="Barney B.M."/>
        </authorList>
    </citation>
    <scope>NUCLEOTIDE SEQUENCE [LARGE SCALE GENOMIC DNA]</scope>
    <source>
        <strain evidence="4">UTEX 1602</strain>
    </source>
</reference>
<dbReference type="PANTHER" id="PTHR23315:SF7">
    <property type="entry name" value="U-BOX DOMAIN-CONTAINING PROTEIN 4"/>
    <property type="match status" value="1"/>
</dbReference>
<accession>A0A2P6THL2</accession>
<evidence type="ECO:0000256" key="2">
    <source>
        <dbReference type="PROSITE-ProRule" id="PRU00259"/>
    </source>
</evidence>
<sequence>MLRPVLAPSVAATTIPASQPKVSVDQAVELARSDVISHQVTAATTLRSMAASRSSQVLAAGSVQALMHLLATSRWKEVHHAAGTALAELAAASRGIRDAVVQAGGCATLVRLLSDRNQRTQEAAAAAVWSLSVGGRAARCALAPSGAAAPLVKVLRDNKAARLAAASALYNLAHEPAAAAAVAGAGGIPVLVHLLTIGKKKAATAQKAELRQAQAVAAGTLWCLADAQQESRAAIGAAGGVQALVALLRGTVFKPINGGAPFQVAGCLRCLAQDSSLVDAINTAGAADPLVQLLCGGSDDGKEQAAGVLWRLARGGEAGGAAVADAGAIRP</sequence>
<dbReference type="AlphaFoldDB" id="A0A2P6THL2"/>
<proteinExistence type="predicted"/>
<keyword evidence="4" id="KW-1185">Reference proteome</keyword>
<dbReference type="EMBL" id="LHPG02000015">
    <property type="protein sequence ID" value="PRW33767.1"/>
    <property type="molecule type" value="Genomic_DNA"/>
</dbReference>